<accession>A0ABW6GM03</accession>
<dbReference type="InterPro" id="IPR011044">
    <property type="entry name" value="Quino_amine_DH_bsu"/>
</dbReference>
<keyword evidence="2" id="KW-0812">Transmembrane</keyword>
<keyword evidence="7" id="KW-1185">Reference proteome</keyword>
<feature type="domain" description="DUF7927" evidence="5">
    <location>
        <begin position="412"/>
        <end position="529"/>
    </location>
</feature>
<feature type="domain" description="DUF6923" evidence="4">
    <location>
        <begin position="43"/>
        <end position="269"/>
    </location>
</feature>
<keyword evidence="2" id="KW-0472">Membrane</keyword>
<dbReference type="NCBIfam" id="TIGR01167">
    <property type="entry name" value="LPXTG_anchor"/>
    <property type="match status" value="1"/>
</dbReference>
<dbReference type="InterPro" id="IPR057687">
    <property type="entry name" value="DUF7927"/>
</dbReference>
<dbReference type="Pfam" id="PF21959">
    <property type="entry name" value="DUF6923"/>
    <property type="match status" value="1"/>
</dbReference>
<feature type="transmembrane region" description="Helical" evidence="2">
    <location>
        <begin position="879"/>
        <end position="900"/>
    </location>
</feature>
<evidence type="ECO:0000259" key="3">
    <source>
        <dbReference type="Pfam" id="PF01345"/>
    </source>
</evidence>
<feature type="domain" description="DUF7927" evidence="5">
    <location>
        <begin position="535"/>
        <end position="654"/>
    </location>
</feature>
<feature type="compositionally biased region" description="Low complexity" evidence="1">
    <location>
        <begin position="871"/>
        <end position="884"/>
    </location>
</feature>
<keyword evidence="2" id="KW-1133">Transmembrane helix</keyword>
<dbReference type="InterPro" id="IPR047589">
    <property type="entry name" value="DUF11_rpt"/>
</dbReference>
<dbReference type="Pfam" id="PF25549">
    <property type="entry name" value="DUF7927"/>
    <property type="match status" value="3"/>
</dbReference>
<protein>
    <submittedName>
        <fullName evidence="6">DUF6923 family protein</fullName>
    </submittedName>
</protein>
<dbReference type="Pfam" id="PF01345">
    <property type="entry name" value="DUF11"/>
    <property type="match status" value="1"/>
</dbReference>
<evidence type="ECO:0000256" key="2">
    <source>
        <dbReference type="SAM" id="Phobius"/>
    </source>
</evidence>
<dbReference type="RefSeq" id="WP_380325907.1">
    <property type="nucleotide sequence ID" value="NZ_JBHYPW010000031.1"/>
</dbReference>
<evidence type="ECO:0000259" key="4">
    <source>
        <dbReference type="Pfam" id="PF21959"/>
    </source>
</evidence>
<dbReference type="PANTHER" id="PTHR34819">
    <property type="entry name" value="LARGE CYSTEINE-RICH PERIPLASMIC PROTEIN OMCB"/>
    <property type="match status" value="1"/>
</dbReference>
<comment type="caution">
    <text evidence="6">The sequence shown here is derived from an EMBL/GenBank/DDBJ whole genome shotgun (WGS) entry which is preliminary data.</text>
</comment>
<dbReference type="InterPro" id="IPR054215">
    <property type="entry name" value="DUF6923"/>
</dbReference>
<dbReference type="InterPro" id="IPR013783">
    <property type="entry name" value="Ig-like_fold"/>
</dbReference>
<feature type="region of interest" description="Disordered" evidence="1">
    <location>
        <begin position="787"/>
        <end position="884"/>
    </location>
</feature>
<feature type="domain" description="DUF11" evidence="3">
    <location>
        <begin position="274"/>
        <end position="397"/>
    </location>
</feature>
<gene>
    <name evidence="6" type="ORF">ACFW6T_17485</name>
</gene>
<evidence type="ECO:0000259" key="5">
    <source>
        <dbReference type="Pfam" id="PF25549"/>
    </source>
</evidence>
<organism evidence="6 7">
    <name type="scientific">Kitasatospora phosalacinea</name>
    <dbReference type="NCBI Taxonomy" id="2065"/>
    <lineage>
        <taxon>Bacteria</taxon>
        <taxon>Bacillati</taxon>
        <taxon>Actinomycetota</taxon>
        <taxon>Actinomycetes</taxon>
        <taxon>Kitasatosporales</taxon>
        <taxon>Streptomycetaceae</taxon>
        <taxon>Kitasatospora</taxon>
    </lineage>
</organism>
<evidence type="ECO:0000313" key="7">
    <source>
        <dbReference type="Proteomes" id="UP001599542"/>
    </source>
</evidence>
<name>A0ABW6GM03_9ACTN</name>
<dbReference type="InterPro" id="IPR051172">
    <property type="entry name" value="Chlamydia_OmcB"/>
</dbReference>
<feature type="compositionally biased region" description="Gly residues" evidence="1">
    <location>
        <begin position="861"/>
        <end position="870"/>
    </location>
</feature>
<reference evidence="6 7" key="1">
    <citation type="submission" date="2024-09" db="EMBL/GenBank/DDBJ databases">
        <title>The Natural Products Discovery Center: Release of the First 8490 Sequenced Strains for Exploring Actinobacteria Biosynthetic Diversity.</title>
        <authorList>
            <person name="Kalkreuter E."/>
            <person name="Kautsar S.A."/>
            <person name="Yang D."/>
            <person name="Bader C.D."/>
            <person name="Teijaro C.N."/>
            <person name="Fluegel L."/>
            <person name="Davis C.M."/>
            <person name="Simpson J.R."/>
            <person name="Lauterbach L."/>
            <person name="Steele A.D."/>
            <person name="Gui C."/>
            <person name="Meng S."/>
            <person name="Li G."/>
            <person name="Viehrig K."/>
            <person name="Ye F."/>
            <person name="Su P."/>
            <person name="Kiefer A.F."/>
            <person name="Nichols A."/>
            <person name="Cepeda A.J."/>
            <person name="Yan W."/>
            <person name="Fan B."/>
            <person name="Jiang Y."/>
            <person name="Adhikari A."/>
            <person name="Zheng C.-J."/>
            <person name="Schuster L."/>
            <person name="Cowan T.M."/>
            <person name="Smanski M.J."/>
            <person name="Chevrette M.G."/>
            <person name="De Carvalho L.P.S."/>
            <person name="Shen B."/>
        </authorList>
    </citation>
    <scope>NUCLEOTIDE SEQUENCE [LARGE SCALE GENOMIC DNA]</scope>
    <source>
        <strain evidence="6 7">NPDC058753</strain>
    </source>
</reference>
<feature type="compositionally biased region" description="Low complexity" evidence="1">
    <location>
        <begin position="802"/>
        <end position="851"/>
    </location>
</feature>
<dbReference type="EMBL" id="JBHYPX010000033">
    <property type="protein sequence ID" value="MFE1353776.1"/>
    <property type="molecule type" value="Genomic_DNA"/>
</dbReference>
<dbReference type="SUPFAM" id="SSF50969">
    <property type="entry name" value="YVTN repeat-like/Quinoprotein amine dehydrogenase"/>
    <property type="match status" value="1"/>
</dbReference>
<dbReference type="PANTHER" id="PTHR34819:SF3">
    <property type="entry name" value="CELL SURFACE PROTEIN"/>
    <property type="match status" value="1"/>
</dbReference>
<sequence>MGRRWWIGLVVAGGLGAAALPWGPQSATAAAGDPFPAGPGLVFVAQGPARGEPSTLYEAVQGPGAITFAKQGTAAFGYNAVGYRTADHYLYGVNDNGALVRIGQGGAATNLGQVGLPASQFNYNQGTFGDGPTADTLYVRLATADRNLYAVNVATRTTTRITLSAQVPNLSDFVWASGYLWGVYGEGGRVYRIDPATGEVLSVAAPKLPANPYGAQWVYGNGNIGISNNVTGTVYQLRLVDPASATPSAVIVSATKGPANTQNDGAAYPGETTDLAIAKTGPAQWNPGDTLTYTLTVTNRGPGASSGYVVTDTLPDALSGTATTSSGCAVATDDGGHRVLQCSGGPLAPGQSATLTVTGTAPATAGTDCAADGISNTAQVLGNEADPNLTDNASSSTACPAGLPAPSFTVAKAASIEAPDFTGPGGRVTYTVTVTNTGTLAYTDEAPASFTDNLANVLDDAVLDPASLTGGLRATAEGVAWSGPLDVGETRAFTYGVVVGAPGTGDHVLRNAVVPGGTGSCADVCQRTTPVAEFTLRKSARPATATPGEKVVYTLTVTNTGAVPFGTGTGTAPAARVTDDLSGVLDDADYAGDASNGGTLTGTTLAWDLQLPVGATTTLTYSATVRPGTASGAALTNAAVPGPYGTCTADADCATSTPVTARAFTVAKTASTATARPGDRVTYTVTVTNTGTTDFTAEAPAAFTDDLSAVLDDAAYDGDATNGATVTGTTLNWSGPLAAGAHTAVSYSVTVNDPGPGTGTGDLTLLNTVAPGASGTCTDAAACATETTVTTPSPSPSPSPSPTGNVGPSPSPSPTTAGPSPSGSPTGSTAPSPSPTTAGPSPSASASSSTPAPAPTPTDTGGTGGTGGNGNLPPTGTDGAAPAAAAAGAALLAGTALLWWRRRNRPRHH</sequence>
<evidence type="ECO:0000256" key="1">
    <source>
        <dbReference type="SAM" id="MobiDB-lite"/>
    </source>
</evidence>
<feature type="domain" description="DUF7927" evidence="5">
    <location>
        <begin position="669"/>
        <end position="785"/>
    </location>
</feature>
<proteinExistence type="predicted"/>
<dbReference type="NCBIfam" id="TIGR01451">
    <property type="entry name" value="B_ant_repeat"/>
    <property type="match status" value="3"/>
</dbReference>
<evidence type="ECO:0000313" key="6">
    <source>
        <dbReference type="EMBL" id="MFE1353776.1"/>
    </source>
</evidence>
<dbReference type="Proteomes" id="UP001599542">
    <property type="component" value="Unassembled WGS sequence"/>
</dbReference>
<dbReference type="Gene3D" id="2.60.40.10">
    <property type="entry name" value="Immunoglobulins"/>
    <property type="match status" value="3"/>
</dbReference>
<dbReference type="InterPro" id="IPR001434">
    <property type="entry name" value="OmcB-like_DUF11"/>
</dbReference>